<reference evidence="5" key="1">
    <citation type="journal article" date="2014" name="Int. J. Syst. Evol. Microbiol.">
        <title>Complete genome sequence of Corynebacterium casei LMG S-19264T (=DSM 44701T), isolated from a smear-ripened cheese.</title>
        <authorList>
            <consortium name="US DOE Joint Genome Institute (JGI-PGF)"/>
            <person name="Walter F."/>
            <person name="Albersmeier A."/>
            <person name="Kalinowski J."/>
            <person name="Ruckert C."/>
        </authorList>
    </citation>
    <scope>NUCLEOTIDE SEQUENCE</scope>
    <source>
        <strain evidence="5">CGMCC 1.15447</strain>
    </source>
</reference>
<dbReference type="Gene3D" id="2.160.20.10">
    <property type="entry name" value="Single-stranded right-handed beta-helix, Pectin lyase-like"/>
    <property type="match status" value="1"/>
</dbReference>
<sequence length="425" mass="45340">MIVKLHGLSRYALFASGFLFLIGATIACVAQGCNPRAFGAKADGVAKDTSAIQAAINACAARPDAPVHFTAGTYLSAPLTLPSNAYLILDKGAKLLGSADMADYPIRKDAPWRRVSLLHADHAANIRITGPGTIDGNGQIWWNAQLHRQKDAPENPRPLLIDITNSHDILIEGVTIQNSPQYNITTFLSSGLTVRNVTIRNPGRGAPNTDGIDPFSTSHVLIEHTTIDTGDDNVAIKSGLVERGDPDVPSTDITIRDCTFLNGHGLSIGSETAGGVRNVTVERLSFRATRQGIRIKSARGRGNDLGNFIYRDITMDGVETPIQITAYYTGHSNDDTAQPITEHTPRFHDIDIENLTATGAKQAALIMGLPESPIENLTLKNVHITAAKGMLIQQAHVTESNVTVAAASGPATQYGPGVLINGKKP</sequence>
<organism evidence="5 6">
    <name type="scientific">Edaphobacter acidisoli</name>
    <dbReference type="NCBI Taxonomy" id="2040573"/>
    <lineage>
        <taxon>Bacteria</taxon>
        <taxon>Pseudomonadati</taxon>
        <taxon>Acidobacteriota</taxon>
        <taxon>Terriglobia</taxon>
        <taxon>Terriglobales</taxon>
        <taxon>Acidobacteriaceae</taxon>
        <taxon>Edaphobacter</taxon>
    </lineage>
</organism>
<dbReference type="PANTHER" id="PTHR31339:SF3">
    <property type="entry name" value="PECTIN LYASE-LIKE SUPERFAMILY PROTEIN"/>
    <property type="match status" value="1"/>
</dbReference>
<dbReference type="InterPro" id="IPR012334">
    <property type="entry name" value="Pectin_lyas_fold"/>
</dbReference>
<evidence type="ECO:0000256" key="3">
    <source>
        <dbReference type="ARBA" id="ARBA00023295"/>
    </source>
</evidence>
<dbReference type="PANTHER" id="PTHR31339">
    <property type="entry name" value="PECTIN LYASE-RELATED"/>
    <property type="match status" value="1"/>
</dbReference>
<dbReference type="GO" id="GO:0005975">
    <property type="term" value="P:carbohydrate metabolic process"/>
    <property type="evidence" value="ECO:0007669"/>
    <property type="project" value="InterPro"/>
</dbReference>
<evidence type="ECO:0000313" key="5">
    <source>
        <dbReference type="EMBL" id="GGA54122.1"/>
    </source>
</evidence>
<dbReference type="Proteomes" id="UP000648801">
    <property type="component" value="Unassembled WGS sequence"/>
</dbReference>
<protein>
    <submittedName>
        <fullName evidence="5">Endopolygalacturonase</fullName>
    </submittedName>
</protein>
<evidence type="ECO:0000256" key="1">
    <source>
        <dbReference type="ARBA" id="ARBA00008834"/>
    </source>
</evidence>
<evidence type="ECO:0000256" key="4">
    <source>
        <dbReference type="RuleBase" id="RU361169"/>
    </source>
</evidence>
<dbReference type="PROSITE" id="PS51257">
    <property type="entry name" value="PROKAR_LIPOPROTEIN"/>
    <property type="match status" value="1"/>
</dbReference>
<evidence type="ECO:0000256" key="2">
    <source>
        <dbReference type="ARBA" id="ARBA00022801"/>
    </source>
</evidence>
<keyword evidence="2 4" id="KW-0378">Hydrolase</keyword>
<dbReference type="PROSITE" id="PS00502">
    <property type="entry name" value="POLYGALACTURONASE"/>
    <property type="match status" value="1"/>
</dbReference>
<dbReference type="AlphaFoldDB" id="A0A916RFJ9"/>
<dbReference type="InterPro" id="IPR051801">
    <property type="entry name" value="GH28_Enzymes"/>
</dbReference>
<keyword evidence="6" id="KW-1185">Reference proteome</keyword>
<dbReference type="EMBL" id="BMJB01000001">
    <property type="protein sequence ID" value="GGA54122.1"/>
    <property type="molecule type" value="Genomic_DNA"/>
</dbReference>
<dbReference type="GO" id="GO:0004650">
    <property type="term" value="F:polygalacturonase activity"/>
    <property type="evidence" value="ECO:0007669"/>
    <property type="project" value="InterPro"/>
</dbReference>
<dbReference type="InterPro" id="IPR011050">
    <property type="entry name" value="Pectin_lyase_fold/virulence"/>
</dbReference>
<dbReference type="Pfam" id="PF00295">
    <property type="entry name" value="Glyco_hydro_28"/>
    <property type="match status" value="1"/>
</dbReference>
<proteinExistence type="inferred from homology"/>
<comment type="caution">
    <text evidence="5">The sequence shown here is derived from an EMBL/GenBank/DDBJ whole genome shotgun (WGS) entry which is preliminary data.</text>
</comment>
<dbReference type="SUPFAM" id="SSF51126">
    <property type="entry name" value="Pectin lyase-like"/>
    <property type="match status" value="1"/>
</dbReference>
<dbReference type="InterPro" id="IPR006626">
    <property type="entry name" value="PbH1"/>
</dbReference>
<dbReference type="SMART" id="SM00710">
    <property type="entry name" value="PbH1"/>
    <property type="match status" value="6"/>
</dbReference>
<reference evidence="5" key="2">
    <citation type="submission" date="2020-09" db="EMBL/GenBank/DDBJ databases">
        <authorList>
            <person name="Sun Q."/>
            <person name="Zhou Y."/>
        </authorList>
    </citation>
    <scope>NUCLEOTIDE SEQUENCE</scope>
    <source>
        <strain evidence="5">CGMCC 1.15447</strain>
    </source>
</reference>
<dbReference type="RefSeq" id="WP_188757484.1">
    <property type="nucleotide sequence ID" value="NZ_BMJB01000001.1"/>
</dbReference>
<accession>A0A916RFJ9</accession>
<evidence type="ECO:0000313" key="6">
    <source>
        <dbReference type="Proteomes" id="UP000648801"/>
    </source>
</evidence>
<comment type="similarity">
    <text evidence="1 4">Belongs to the glycosyl hydrolase 28 family.</text>
</comment>
<keyword evidence="3 4" id="KW-0326">Glycosidase</keyword>
<gene>
    <name evidence="5" type="ORF">GCM10011507_01670</name>
</gene>
<name>A0A916RFJ9_9BACT</name>
<dbReference type="InterPro" id="IPR000743">
    <property type="entry name" value="Glyco_hydro_28"/>
</dbReference>